<dbReference type="EC" id="2.7.7.48" evidence="4"/>
<sequence length="420" mass="47248">MLPRLAEGYANGYPVSGAWYLGTGRARQMPPQRGRRPFDKLRAFVKAEKVKPWSVSKPRMIYPRSPRYNLVLASWLKPFEHWLWGNLKSRAFSGVGNSRVVAKGLNPVQRANLIVRKMSQLSDCVVFEVDGRAFEAHVDVWQLLQEHSVYESAYPGDGGLKKILNKQLRNFGRTECGVKFSREGGRASGDFNTGMGNSLIMLAVVVGTLSRQGAGKWDVLVDGDNALLFLPGSDAERVYATFADTALKLSGHEMTLERPTRVVEEVRFGQSAPVRCEGGWKMVREWRKVLSHSTSSHHHLREPRFAVEHLRGVSLCETSLSHGVPILWAFTRRLLALTEGVEPRRLHSLRDYQILGVDLDRLQTQGAREPDDEARQSFHLAFGVDADGQRIIEDSFSHIDIQVVAGELKRVTDEYGLVFE</sequence>
<dbReference type="InterPro" id="IPR007094">
    <property type="entry name" value="RNA-dir_pol_PSvirus"/>
</dbReference>
<dbReference type="SUPFAM" id="SSF56672">
    <property type="entry name" value="DNA/RNA polymerases"/>
    <property type="match status" value="1"/>
</dbReference>
<protein>
    <recommendedName>
        <fullName evidence="4">RNA-directed RNA polymerase</fullName>
        <ecNumber evidence="4">2.7.7.48</ecNumber>
    </recommendedName>
</protein>
<dbReference type="GO" id="GO:0003968">
    <property type="term" value="F:RNA-directed RNA polymerase activity"/>
    <property type="evidence" value="ECO:0007669"/>
    <property type="project" value="UniProtKB-KW"/>
</dbReference>
<evidence type="ECO:0000256" key="3">
    <source>
        <dbReference type="ARBA" id="ARBA00022953"/>
    </source>
</evidence>
<dbReference type="InterPro" id="IPR043502">
    <property type="entry name" value="DNA/RNA_pol_sf"/>
</dbReference>
<dbReference type="CDD" id="cd23179">
    <property type="entry name" value="ps_ssRNAv_Tolivirales_RdRp"/>
    <property type="match status" value="1"/>
</dbReference>
<evidence type="ECO:0000256" key="4">
    <source>
        <dbReference type="RuleBase" id="RU363062"/>
    </source>
</evidence>
<evidence type="ECO:0000256" key="2">
    <source>
        <dbReference type="ARBA" id="ARBA00022695"/>
    </source>
</evidence>
<accession>A0A514DBB7</accession>
<evidence type="ECO:0000256" key="1">
    <source>
        <dbReference type="ARBA" id="ARBA00022679"/>
    </source>
</evidence>
<evidence type="ECO:0000313" key="6">
    <source>
        <dbReference type="EMBL" id="QDH90891.1"/>
    </source>
</evidence>
<organism evidence="6">
    <name type="scientific">Riboviria sp</name>
    <dbReference type="NCBI Taxonomy" id="2585031"/>
    <lineage>
        <taxon>Viruses</taxon>
        <taxon>Riboviria</taxon>
    </lineage>
</organism>
<dbReference type="GO" id="GO:0039694">
    <property type="term" value="P:viral RNA genome replication"/>
    <property type="evidence" value="ECO:0007669"/>
    <property type="project" value="InterPro"/>
</dbReference>
<dbReference type="EMBL" id="MN035849">
    <property type="protein sequence ID" value="QDH90891.1"/>
    <property type="molecule type" value="Genomic_DNA"/>
</dbReference>
<dbReference type="PROSITE" id="PS50507">
    <property type="entry name" value="RDRP_SSRNA_POS"/>
    <property type="match status" value="1"/>
</dbReference>
<reference evidence="6" key="1">
    <citation type="submission" date="2019-05" db="EMBL/GenBank/DDBJ databases">
        <title>Metatranscriptomic reconstruction reveals RNA viruses with the potential to shape carbon cycling in soil.</title>
        <authorList>
            <person name="Starr E.P."/>
            <person name="Nuccio E."/>
            <person name="Pett-Ridge J."/>
            <person name="Banfield J.F."/>
            <person name="Firestone M.K."/>
        </authorList>
    </citation>
    <scope>NUCLEOTIDE SEQUENCE</scope>
    <source>
        <strain evidence="6">H1_Bulk_29_scaffold_4456</strain>
    </source>
</reference>
<keyword evidence="2 4" id="KW-0548">Nucleotidyltransferase</keyword>
<keyword evidence="1 4" id="KW-0808">Transferase</keyword>
<dbReference type="GO" id="GO:0003723">
    <property type="term" value="F:RNA binding"/>
    <property type="evidence" value="ECO:0007669"/>
    <property type="project" value="InterPro"/>
</dbReference>
<dbReference type="Pfam" id="PF00998">
    <property type="entry name" value="RdRP_3"/>
    <property type="match status" value="1"/>
</dbReference>
<keyword evidence="4 6" id="KW-0696">RNA-directed RNA polymerase</keyword>
<proteinExistence type="predicted"/>
<comment type="catalytic activity">
    <reaction evidence="4">
        <text>RNA(n) + a ribonucleoside 5'-triphosphate = RNA(n+1) + diphosphate</text>
        <dbReference type="Rhea" id="RHEA:21248"/>
        <dbReference type="Rhea" id="RHEA-COMP:14527"/>
        <dbReference type="Rhea" id="RHEA-COMP:17342"/>
        <dbReference type="ChEBI" id="CHEBI:33019"/>
        <dbReference type="ChEBI" id="CHEBI:61557"/>
        <dbReference type="ChEBI" id="CHEBI:140395"/>
        <dbReference type="EC" id="2.7.7.48"/>
    </reaction>
</comment>
<dbReference type="InterPro" id="IPR002166">
    <property type="entry name" value="RNA_pol_HCV"/>
</dbReference>
<name>A0A514DBB7_9VIRU</name>
<feature type="domain" description="RdRp catalytic" evidence="5">
    <location>
        <begin position="124"/>
        <end position="238"/>
    </location>
</feature>
<evidence type="ECO:0000259" key="5">
    <source>
        <dbReference type="PROSITE" id="PS50507"/>
    </source>
</evidence>
<gene>
    <name evidence="6" type="ORF">H1Bulk294456_000001</name>
</gene>
<dbReference type="GO" id="GO:0000166">
    <property type="term" value="F:nucleotide binding"/>
    <property type="evidence" value="ECO:0007669"/>
    <property type="project" value="UniProtKB-KW"/>
</dbReference>
<keyword evidence="3 4" id="KW-0693">Viral RNA replication</keyword>
<keyword evidence="4" id="KW-0547">Nucleotide-binding</keyword>